<keyword evidence="2" id="KW-1185">Reference proteome</keyword>
<sequence>MTTKTVEKKTNLKWKIDAKKKAVVLEIPLEGYSIDEMLEADLSDVVKFPRSGANDKGCDKEGNPITEGNIRVASTRGIAKVTNDAYKHLRLQVNFWAVQDVLEEERKDRMEKADLALARKENSERLVKDATVGADAKLETLRKMIDANPAMMATLPAAVQAELVLYLMK</sequence>
<accession>A0AAW9NLW5</accession>
<proteinExistence type="predicted"/>
<evidence type="ECO:0000313" key="1">
    <source>
        <dbReference type="EMBL" id="MEC0276837.1"/>
    </source>
</evidence>
<evidence type="ECO:0000313" key="2">
    <source>
        <dbReference type="Proteomes" id="UP001307168"/>
    </source>
</evidence>
<organism evidence="1 2">
    <name type="scientific">Peribacillus castrilensis</name>
    <dbReference type="NCBI Taxonomy" id="2897690"/>
    <lineage>
        <taxon>Bacteria</taxon>
        <taxon>Bacillati</taxon>
        <taxon>Bacillota</taxon>
        <taxon>Bacilli</taxon>
        <taxon>Bacillales</taxon>
        <taxon>Bacillaceae</taxon>
        <taxon>Peribacillus</taxon>
    </lineage>
</organism>
<dbReference type="AlphaFoldDB" id="A0AAW9NLW5"/>
<reference evidence="1 2" key="1">
    <citation type="submission" date="2023-03" db="EMBL/GenBank/DDBJ databases">
        <title>Bacillus Genome Sequencing.</title>
        <authorList>
            <person name="Dunlap C."/>
        </authorList>
    </citation>
    <scope>NUCLEOTIDE SEQUENCE [LARGE SCALE GENOMIC DNA]</scope>
    <source>
        <strain evidence="1 2">B-41290</strain>
    </source>
</reference>
<dbReference type="EMBL" id="JARNBH010000042">
    <property type="protein sequence ID" value="MEC0276837.1"/>
    <property type="molecule type" value="Genomic_DNA"/>
</dbReference>
<gene>
    <name evidence="1" type="ORF">P4706_28005</name>
</gene>
<name>A0AAW9NLW5_9BACI</name>
<comment type="caution">
    <text evidence="1">The sequence shown here is derived from an EMBL/GenBank/DDBJ whole genome shotgun (WGS) entry which is preliminary data.</text>
</comment>
<protein>
    <submittedName>
        <fullName evidence="1">Uncharacterized protein</fullName>
    </submittedName>
</protein>
<dbReference type="Proteomes" id="UP001307168">
    <property type="component" value="Unassembled WGS sequence"/>
</dbReference>
<dbReference type="RefSeq" id="WP_367408378.1">
    <property type="nucleotide sequence ID" value="NZ_JARNBH010000042.1"/>
</dbReference>